<feature type="non-terminal residue" evidence="1">
    <location>
        <position position="1"/>
    </location>
</feature>
<evidence type="ECO:0000313" key="2">
    <source>
        <dbReference type="Proteomes" id="UP000266841"/>
    </source>
</evidence>
<proteinExistence type="predicted"/>
<name>K0SUV1_THAOC</name>
<dbReference type="Proteomes" id="UP000266841">
    <property type="component" value="Unassembled WGS sequence"/>
</dbReference>
<dbReference type="EMBL" id="AGNL01016837">
    <property type="protein sequence ID" value="EJK64811.1"/>
    <property type="molecule type" value="Genomic_DNA"/>
</dbReference>
<evidence type="ECO:0000313" key="1">
    <source>
        <dbReference type="EMBL" id="EJK64811.1"/>
    </source>
</evidence>
<gene>
    <name evidence="1" type="ORF">THAOC_14417</name>
</gene>
<comment type="caution">
    <text evidence="1">The sequence shown here is derived from an EMBL/GenBank/DDBJ whole genome shotgun (WGS) entry which is preliminary data.</text>
</comment>
<dbReference type="AlphaFoldDB" id="K0SUV1"/>
<protein>
    <submittedName>
        <fullName evidence="1">Uncharacterized protein</fullName>
    </submittedName>
</protein>
<sequence>DPTSAKLRGSMHRNKKRAGSLEGRLLARYSVSMTVKPGTEGQRVSVSMLLDQAKDWPMDFHQPLLDVPGGSVTGLRSASRPGTYPTEALRTNVIKEIADLALGDLCRAPAYQLSKPGSPGSGTDAFHTHEVAGLAEAARHRGRREATGLRVEALTHLATGTPRCNGMLYEDTAVELMARNFFTREIAPIALDHGEATFAKVLATKADTIVGILEYVFSRENPLELPAGDAVTIIIDGNLPVKAANIAANRA</sequence>
<organism evidence="1 2">
    <name type="scientific">Thalassiosira oceanica</name>
    <name type="common">Marine diatom</name>
    <dbReference type="NCBI Taxonomy" id="159749"/>
    <lineage>
        <taxon>Eukaryota</taxon>
        <taxon>Sar</taxon>
        <taxon>Stramenopiles</taxon>
        <taxon>Ochrophyta</taxon>
        <taxon>Bacillariophyta</taxon>
        <taxon>Coscinodiscophyceae</taxon>
        <taxon>Thalassiosirophycidae</taxon>
        <taxon>Thalassiosirales</taxon>
        <taxon>Thalassiosiraceae</taxon>
        <taxon>Thalassiosira</taxon>
    </lineage>
</organism>
<accession>K0SUV1</accession>
<keyword evidence="2" id="KW-1185">Reference proteome</keyword>
<reference evidence="1 2" key="1">
    <citation type="journal article" date="2012" name="Genome Biol.">
        <title>Genome and low-iron response of an oceanic diatom adapted to chronic iron limitation.</title>
        <authorList>
            <person name="Lommer M."/>
            <person name="Specht M."/>
            <person name="Roy A.S."/>
            <person name="Kraemer L."/>
            <person name="Andreson R."/>
            <person name="Gutowska M.A."/>
            <person name="Wolf J."/>
            <person name="Bergner S.V."/>
            <person name="Schilhabel M.B."/>
            <person name="Klostermeier U.C."/>
            <person name="Beiko R.G."/>
            <person name="Rosenstiel P."/>
            <person name="Hippler M."/>
            <person name="Laroche J."/>
        </authorList>
    </citation>
    <scope>NUCLEOTIDE SEQUENCE [LARGE SCALE GENOMIC DNA]</scope>
    <source>
        <strain evidence="1 2">CCMP1005</strain>
    </source>
</reference>